<accession>A0A2H5BH38</accession>
<protein>
    <submittedName>
        <fullName evidence="1">Uncharacterized protein</fullName>
    </submittedName>
</protein>
<dbReference type="EMBL" id="MG649967">
    <property type="protein sequence ID" value="AUG85294.1"/>
    <property type="molecule type" value="Genomic_DNA"/>
</dbReference>
<sequence>MSRKELYKRWKHRRLYRDGVKK</sequence>
<organism evidence="1 2">
    <name type="scientific">Vibrio phage Thalassa</name>
    <dbReference type="NCBI Taxonomy" id="2570301"/>
    <lineage>
        <taxon>Viruses</taxon>
        <taxon>Duplodnaviria</taxon>
        <taxon>Heunggongvirae</taxon>
        <taxon>Uroviricota</taxon>
        <taxon>Caudoviricetes</taxon>
        <taxon>Demerecviridae</taxon>
        <taxon>Ermolyevavirinae</taxon>
        <taxon>Thalassavirus</taxon>
        <taxon>Thalassavirus thalassa</taxon>
    </lineage>
</organism>
<reference evidence="2" key="1">
    <citation type="submission" date="2017-12" db="EMBL/GenBank/DDBJ databases">
        <authorList>
            <person name="Page C.L."/>
            <person name="McFadden E.F."/>
            <person name="Syed A.X."/>
            <person name="Lafty E.M."/>
            <person name="Hyatt D.A."/>
            <person name="Farronato D.M."/>
            <person name="Dong S.Z."/>
            <person name="Apostolopoulos E.L."/>
            <person name="Broussard G.W."/>
        </authorList>
    </citation>
    <scope>NUCLEOTIDE SEQUENCE [LARGE SCALE GENOMIC DNA]</scope>
</reference>
<gene>
    <name evidence="1" type="ORF">THALASSA_92</name>
</gene>
<keyword evidence="2" id="KW-1185">Reference proteome</keyword>
<proteinExistence type="predicted"/>
<evidence type="ECO:0000313" key="1">
    <source>
        <dbReference type="EMBL" id="AUG85294.1"/>
    </source>
</evidence>
<name>A0A2H5BH38_9CAUD</name>
<dbReference type="Proteomes" id="UP000240962">
    <property type="component" value="Segment"/>
</dbReference>
<evidence type="ECO:0000313" key="2">
    <source>
        <dbReference type="Proteomes" id="UP000240962"/>
    </source>
</evidence>